<evidence type="ECO:0000259" key="10">
    <source>
        <dbReference type="PROSITE" id="PS51195"/>
    </source>
</evidence>
<dbReference type="Proteomes" id="UP000095009">
    <property type="component" value="Unassembled WGS sequence"/>
</dbReference>
<evidence type="ECO:0000256" key="8">
    <source>
        <dbReference type="RuleBase" id="RU365068"/>
    </source>
</evidence>
<dbReference type="InterPro" id="IPR027417">
    <property type="entry name" value="P-loop_NTPase"/>
</dbReference>
<comment type="function">
    <text evidence="8">RNA helicase.</text>
</comment>
<comment type="catalytic activity">
    <reaction evidence="8">
        <text>ATP + H2O = ADP + phosphate + H(+)</text>
        <dbReference type="Rhea" id="RHEA:13065"/>
        <dbReference type="ChEBI" id="CHEBI:15377"/>
        <dbReference type="ChEBI" id="CHEBI:15378"/>
        <dbReference type="ChEBI" id="CHEBI:30616"/>
        <dbReference type="ChEBI" id="CHEBI:43474"/>
        <dbReference type="ChEBI" id="CHEBI:456216"/>
        <dbReference type="EC" id="3.6.4.13"/>
    </reaction>
</comment>
<evidence type="ECO:0000259" key="9">
    <source>
        <dbReference type="PROSITE" id="PS51192"/>
    </source>
</evidence>
<feature type="short sequence motif" description="Q motif" evidence="7">
    <location>
        <begin position="82"/>
        <end position="112"/>
    </location>
</feature>
<keyword evidence="8" id="KW-0694">RNA-binding</keyword>
<evidence type="ECO:0000256" key="5">
    <source>
        <dbReference type="ARBA" id="ARBA00022806"/>
    </source>
</evidence>
<dbReference type="PROSITE" id="PS51192">
    <property type="entry name" value="HELICASE_ATP_BIND_1"/>
    <property type="match status" value="1"/>
</dbReference>
<dbReference type="EC" id="3.6.4.13" evidence="8"/>
<dbReference type="SUPFAM" id="SSF52540">
    <property type="entry name" value="P-loop containing nucleoside triphosphate hydrolases"/>
    <property type="match status" value="1"/>
</dbReference>
<feature type="domain" description="DEAD-box RNA helicase Q" evidence="10">
    <location>
        <begin position="82"/>
        <end position="112"/>
    </location>
</feature>
<dbReference type="GO" id="GO:0016787">
    <property type="term" value="F:hydrolase activity"/>
    <property type="evidence" value="ECO:0007669"/>
    <property type="project" value="UniProtKB-KW"/>
</dbReference>
<evidence type="ECO:0000313" key="12">
    <source>
        <dbReference type="Proteomes" id="UP000095009"/>
    </source>
</evidence>
<dbReference type="EMBL" id="KV454408">
    <property type="protein sequence ID" value="ODQ66304.1"/>
    <property type="molecule type" value="Genomic_DNA"/>
</dbReference>
<reference evidence="11 12" key="1">
    <citation type="journal article" date="2016" name="Proc. Natl. Acad. Sci. U.S.A.">
        <title>Comparative genomics of biotechnologically important yeasts.</title>
        <authorList>
            <person name="Riley R."/>
            <person name="Haridas S."/>
            <person name="Wolfe K.H."/>
            <person name="Lopes M.R."/>
            <person name="Hittinger C.T."/>
            <person name="Goeker M."/>
            <person name="Salamov A.A."/>
            <person name="Wisecaver J.H."/>
            <person name="Long T.M."/>
            <person name="Calvey C.H."/>
            <person name="Aerts A.L."/>
            <person name="Barry K.W."/>
            <person name="Choi C."/>
            <person name="Clum A."/>
            <person name="Coughlan A.Y."/>
            <person name="Deshpande S."/>
            <person name="Douglass A.P."/>
            <person name="Hanson S.J."/>
            <person name="Klenk H.-P."/>
            <person name="LaButti K.M."/>
            <person name="Lapidus A."/>
            <person name="Lindquist E.A."/>
            <person name="Lipzen A.M."/>
            <person name="Meier-Kolthoff J.P."/>
            <person name="Ohm R.A."/>
            <person name="Otillar R.P."/>
            <person name="Pangilinan J.L."/>
            <person name="Peng Y."/>
            <person name="Rokas A."/>
            <person name="Rosa C.A."/>
            <person name="Scheuner C."/>
            <person name="Sibirny A.A."/>
            <person name="Slot J.C."/>
            <person name="Stielow J.B."/>
            <person name="Sun H."/>
            <person name="Kurtzman C.P."/>
            <person name="Blackwell M."/>
            <person name="Grigoriev I.V."/>
            <person name="Jeffries T.W."/>
        </authorList>
    </citation>
    <scope>NUCLEOTIDE SEQUENCE [LARGE SCALE GENOMIC DNA]</scope>
    <source>
        <strain evidence="11 12">DSM 6958</strain>
    </source>
</reference>
<evidence type="ECO:0000256" key="4">
    <source>
        <dbReference type="ARBA" id="ARBA00022801"/>
    </source>
</evidence>
<dbReference type="GO" id="GO:0003723">
    <property type="term" value="F:RNA binding"/>
    <property type="evidence" value="ECO:0007669"/>
    <property type="project" value="UniProtKB-UniRule"/>
</dbReference>
<dbReference type="InterPro" id="IPR011545">
    <property type="entry name" value="DEAD/DEAH_box_helicase_dom"/>
</dbReference>
<comment type="similarity">
    <text evidence="8">Belongs to the DEAD box helicase family.</text>
</comment>
<dbReference type="Gene3D" id="3.40.50.300">
    <property type="entry name" value="P-loop containing nucleotide triphosphate hydrolases"/>
    <property type="match status" value="1"/>
</dbReference>
<dbReference type="SMART" id="SM00487">
    <property type="entry name" value="DEXDc"/>
    <property type="match status" value="1"/>
</dbReference>
<comment type="subcellular location">
    <subcellularLocation>
        <location evidence="1">Nucleus</location>
        <location evidence="1">Nucleolus</location>
    </subcellularLocation>
</comment>
<proteinExistence type="inferred from homology"/>
<dbReference type="OrthoDB" id="4088766at2759"/>
<accession>A0A1E3PM83</accession>
<dbReference type="GO" id="GO:0006364">
    <property type="term" value="P:rRNA processing"/>
    <property type="evidence" value="ECO:0007669"/>
    <property type="project" value="UniProtKB-KW"/>
</dbReference>
<dbReference type="InterPro" id="IPR014001">
    <property type="entry name" value="Helicase_ATP-bd"/>
</dbReference>
<feature type="domain" description="Helicase ATP-binding" evidence="9">
    <location>
        <begin position="115"/>
        <end position="288"/>
    </location>
</feature>
<dbReference type="PROSITE" id="PS51195">
    <property type="entry name" value="Q_MOTIF"/>
    <property type="match status" value="1"/>
</dbReference>
<keyword evidence="12" id="KW-1185">Reference proteome</keyword>
<dbReference type="InterPro" id="IPR014014">
    <property type="entry name" value="RNA_helicase_DEAD_Q_motif"/>
</dbReference>
<dbReference type="STRING" id="857566.A0A1E3PM83"/>
<keyword evidence="6 8" id="KW-0067">ATP-binding</keyword>
<evidence type="ECO:0000256" key="1">
    <source>
        <dbReference type="ARBA" id="ARBA00004604"/>
    </source>
</evidence>
<dbReference type="GO" id="GO:0003724">
    <property type="term" value="F:RNA helicase activity"/>
    <property type="evidence" value="ECO:0007669"/>
    <property type="project" value="UniProtKB-EC"/>
</dbReference>
<keyword evidence="4 8" id="KW-0378">Hydrolase</keyword>
<organism evidence="11 12">
    <name type="scientific">Nadsonia fulvescens var. elongata DSM 6958</name>
    <dbReference type="NCBI Taxonomy" id="857566"/>
    <lineage>
        <taxon>Eukaryota</taxon>
        <taxon>Fungi</taxon>
        <taxon>Dikarya</taxon>
        <taxon>Ascomycota</taxon>
        <taxon>Saccharomycotina</taxon>
        <taxon>Dipodascomycetes</taxon>
        <taxon>Dipodascales</taxon>
        <taxon>Dipodascales incertae sedis</taxon>
        <taxon>Nadsonia</taxon>
    </lineage>
</organism>
<keyword evidence="5 8" id="KW-0347">Helicase</keyword>
<evidence type="ECO:0000256" key="2">
    <source>
        <dbReference type="ARBA" id="ARBA00022552"/>
    </source>
</evidence>
<comment type="domain">
    <text evidence="8">The Q motif is unique to and characteristic of the DEAD box family of RNA helicases and controls ATP binding and hydrolysis.</text>
</comment>
<keyword evidence="3 8" id="KW-0547">Nucleotide-binding</keyword>
<dbReference type="AlphaFoldDB" id="A0A1E3PM83"/>
<evidence type="ECO:0000256" key="3">
    <source>
        <dbReference type="ARBA" id="ARBA00022741"/>
    </source>
</evidence>
<dbReference type="Pfam" id="PF00270">
    <property type="entry name" value="DEAD"/>
    <property type="match status" value="1"/>
</dbReference>
<dbReference type="GO" id="GO:0005524">
    <property type="term" value="F:ATP binding"/>
    <property type="evidence" value="ECO:0007669"/>
    <property type="project" value="UniProtKB-UniRule"/>
</dbReference>
<gene>
    <name evidence="11" type="ORF">NADFUDRAFT_50223</name>
</gene>
<keyword evidence="2" id="KW-0698">rRNA processing</keyword>
<evidence type="ECO:0000256" key="7">
    <source>
        <dbReference type="PROSITE-ProRule" id="PRU00552"/>
    </source>
</evidence>
<evidence type="ECO:0000313" key="11">
    <source>
        <dbReference type="EMBL" id="ODQ66304.1"/>
    </source>
</evidence>
<dbReference type="GO" id="GO:0005730">
    <property type="term" value="C:nucleolus"/>
    <property type="evidence" value="ECO:0007669"/>
    <property type="project" value="UniProtKB-SubCell"/>
</dbReference>
<protein>
    <recommendedName>
        <fullName evidence="8">ATP-dependent RNA helicase</fullName>
        <ecNumber evidence="8">3.6.4.13</ecNumber>
    </recommendedName>
</protein>
<dbReference type="PANTHER" id="PTHR24031">
    <property type="entry name" value="RNA HELICASE"/>
    <property type="match status" value="1"/>
</dbReference>
<sequence>MNSPIYRLLPVSFRAPGANASTVQRLSRSLARFSTSRSVTISSSPANQGKHTCSEAKQNKRLRSATLENTRIELKIDPRKVKTFGELNIKPPILESISKNFKDIEKPTNIQKGILALLRSDASLVVRQTPGTGVSTALSMYALDFGKGVVPCPTPFVTTIILVHSKELALQYSTTFKKLLKDATSVDKNSIYQTLYRSTPEEESAQLTLLKSNPGPNILITTPTRLLDLLENDETRRFVPIYNTSNLVVDEADLLISTKSSISTAKSDTSNNAHESPGIILMQFLIRLRNRIVRENNKKFIPLRLIITSSALQHDIPIMLHNNGWDKDRPLIKVGMDPSGGRFTSRFPADVSCHCVTYQTDSLGSRVIDTKLPTIDKDWLFNPQNELLLSMEESSHAFNRSKKISAMKGSKNNQKSSILFSECSTFESDYFDAFQILFEQDKRTPSLVIIPDHVSMNGAIKALAKRNIKVGVLDSSEDSSELIVKYIHQTQSPVSRKRHFLAMDEVFNTKYNNTEDISYSSYPQPDIVLSKYANIRGIDMPSLSRVYALGFDSLPGGRSIFTMASRCRVSNIFDRRNKSLNELLDKNLGPEKKGKLIIVSIDQDFGNEVSKALAISLAKIGVNVTPLMK</sequence>
<evidence type="ECO:0000256" key="6">
    <source>
        <dbReference type="ARBA" id="ARBA00022840"/>
    </source>
</evidence>
<name>A0A1E3PM83_9ASCO</name>